<evidence type="ECO:0000313" key="3">
    <source>
        <dbReference type="EMBL" id="CAL4153030.1"/>
    </source>
</evidence>
<sequence length="110" mass="12380">MKVLCLAFVSVVVVAAENHEVRKGLLLSRENIKPAKRMANGPTPNLPTPNIPLNGKYGPHNQNFNNNGRTIQHFATHFSNQISNPQQGFNNPQQFNVHQQFNHPQHINNP</sequence>
<evidence type="ECO:0000313" key="4">
    <source>
        <dbReference type="Proteomes" id="UP001497623"/>
    </source>
</evidence>
<feature type="region of interest" description="Disordered" evidence="1">
    <location>
        <begin position="82"/>
        <end position="110"/>
    </location>
</feature>
<feature type="signal peptide" evidence="2">
    <location>
        <begin position="1"/>
        <end position="16"/>
    </location>
</feature>
<accession>A0AAV2S2T6</accession>
<feature type="compositionally biased region" description="Polar residues" evidence="1">
    <location>
        <begin position="97"/>
        <end position="110"/>
    </location>
</feature>
<feature type="non-terminal residue" evidence="3">
    <location>
        <position position="110"/>
    </location>
</feature>
<reference evidence="3 4" key="1">
    <citation type="submission" date="2024-05" db="EMBL/GenBank/DDBJ databases">
        <authorList>
            <person name="Wallberg A."/>
        </authorList>
    </citation>
    <scope>NUCLEOTIDE SEQUENCE [LARGE SCALE GENOMIC DNA]</scope>
</reference>
<keyword evidence="4" id="KW-1185">Reference proteome</keyword>
<organism evidence="3 4">
    <name type="scientific">Meganyctiphanes norvegica</name>
    <name type="common">Northern krill</name>
    <name type="synonym">Thysanopoda norvegica</name>
    <dbReference type="NCBI Taxonomy" id="48144"/>
    <lineage>
        <taxon>Eukaryota</taxon>
        <taxon>Metazoa</taxon>
        <taxon>Ecdysozoa</taxon>
        <taxon>Arthropoda</taxon>
        <taxon>Crustacea</taxon>
        <taxon>Multicrustacea</taxon>
        <taxon>Malacostraca</taxon>
        <taxon>Eumalacostraca</taxon>
        <taxon>Eucarida</taxon>
        <taxon>Euphausiacea</taxon>
        <taxon>Euphausiidae</taxon>
        <taxon>Meganyctiphanes</taxon>
    </lineage>
</organism>
<keyword evidence="2" id="KW-0732">Signal</keyword>
<proteinExistence type="predicted"/>
<dbReference type="EMBL" id="CAXKWB010039392">
    <property type="protein sequence ID" value="CAL4153030.1"/>
    <property type="molecule type" value="Genomic_DNA"/>
</dbReference>
<evidence type="ECO:0000256" key="1">
    <source>
        <dbReference type="SAM" id="MobiDB-lite"/>
    </source>
</evidence>
<feature type="chain" id="PRO_5043830891" evidence="2">
    <location>
        <begin position="17"/>
        <end position="110"/>
    </location>
</feature>
<name>A0AAV2S2T6_MEGNR</name>
<protein>
    <submittedName>
        <fullName evidence="3">Uncharacterized protein</fullName>
    </submittedName>
</protein>
<evidence type="ECO:0000256" key="2">
    <source>
        <dbReference type="SAM" id="SignalP"/>
    </source>
</evidence>
<dbReference type="Proteomes" id="UP001497623">
    <property type="component" value="Unassembled WGS sequence"/>
</dbReference>
<comment type="caution">
    <text evidence="3">The sequence shown here is derived from an EMBL/GenBank/DDBJ whole genome shotgun (WGS) entry which is preliminary data.</text>
</comment>
<dbReference type="AlphaFoldDB" id="A0AAV2S2T6"/>
<feature type="compositionally biased region" description="Low complexity" evidence="1">
    <location>
        <begin position="84"/>
        <end position="96"/>
    </location>
</feature>
<gene>
    <name evidence="3" type="ORF">MNOR_LOCUS31123</name>
</gene>